<evidence type="ECO:0000256" key="10">
    <source>
        <dbReference type="PIRSR" id="PIRSR006250-1"/>
    </source>
</evidence>
<dbReference type="EMBL" id="BMFO01000001">
    <property type="protein sequence ID" value="GGF85639.1"/>
    <property type="molecule type" value="Genomic_DNA"/>
</dbReference>
<dbReference type="PANTHER" id="PTHR32179">
    <property type="entry name" value="NICOTINATE-NUCLEOTIDE PYROPHOSPHORYLASE [CARBOXYLATING]"/>
    <property type="match status" value="1"/>
</dbReference>
<evidence type="ECO:0000259" key="12">
    <source>
        <dbReference type="Pfam" id="PF02749"/>
    </source>
</evidence>
<feature type="binding site" evidence="10">
    <location>
        <begin position="244"/>
        <end position="246"/>
    </location>
    <ligand>
        <name>substrate</name>
    </ligand>
</feature>
<feature type="domain" description="Quinolinate phosphoribosyl transferase N-terminal" evidence="12">
    <location>
        <begin position="31"/>
        <end position="114"/>
    </location>
</feature>
<evidence type="ECO:0000313" key="13">
    <source>
        <dbReference type="EMBL" id="GGF85639.1"/>
    </source>
</evidence>
<dbReference type="GO" id="GO:0004514">
    <property type="term" value="F:nicotinate-nucleotide diphosphorylase (carboxylating) activity"/>
    <property type="evidence" value="ECO:0007669"/>
    <property type="project" value="UniProtKB-EC"/>
</dbReference>
<sequence length="285" mass="30426">MPDMRGVPAPPQAVVEADAARSLAEDIQGGDVTAELLEDAIESGYVVAKEAAWVCGRPWFDACFRQLDPDVELHWLVAEGDEVAAGTVLVRFRGRVRALVGAERSALNFLQTLSATATQTAAYAKALAGTGTRVLDTRKTLPGLRQAQKYAVRVGGGINHRMGLFDAVMLKENHIHAAGSIAAAVAESRSRHPDIPVIVEVETLDELREALATDCTRILIDDFSDADMHEAVRLAGGRKPLEVSGGVTWERLAAIAAAGVDFVSVGALTKHIRAVDFSMRLGDPP</sequence>
<dbReference type="GO" id="GO:0034213">
    <property type="term" value="P:quinolinate catabolic process"/>
    <property type="evidence" value="ECO:0007669"/>
    <property type="project" value="TreeGrafter"/>
</dbReference>
<dbReference type="CDD" id="cd01572">
    <property type="entry name" value="QPRTase"/>
    <property type="match status" value="1"/>
</dbReference>
<dbReference type="EC" id="2.4.2.19" evidence="4"/>
<dbReference type="InterPro" id="IPR027277">
    <property type="entry name" value="NadC/ModD"/>
</dbReference>
<dbReference type="InterPro" id="IPR002638">
    <property type="entry name" value="Quinolinate_PRibosylTrfase_C"/>
</dbReference>
<feature type="binding site" evidence="10">
    <location>
        <position position="104"/>
    </location>
    <ligand>
        <name>substrate</name>
    </ligand>
</feature>
<accession>A0A917CDP1</accession>
<dbReference type="Gene3D" id="3.90.1170.20">
    <property type="entry name" value="Quinolinate phosphoribosyl transferase, N-terminal domain"/>
    <property type="match status" value="1"/>
</dbReference>
<dbReference type="GO" id="GO:0009435">
    <property type="term" value="P:NAD+ biosynthetic process"/>
    <property type="evidence" value="ECO:0007669"/>
    <property type="project" value="InterPro"/>
</dbReference>
<comment type="caution">
    <text evidence="13">The sequence shown here is derived from an EMBL/GenBank/DDBJ whole genome shotgun (WGS) entry which is preliminary data.</text>
</comment>
<feature type="binding site" evidence="10">
    <location>
        <position position="200"/>
    </location>
    <ligand>
        <name>substrate</name>
    </ligand>
</feature>
<evidence type="ECO:0000256" key="2">
    <source>
        <dbReference type="ARBA" id="ARBA00004893"/>
    </source>
</evidence>
<dbReference type="Gene3D" id="3.20.20.70">
    <property type="entry name" value="Aldolase class I"/>
    <property type="match status" value="1"/>
</dbReference>
<feature type="binding site" evidence="10">
    <location>
        <position position="171"/>
    </location>
    <ligand>
        <name>substrate</name>
    </ligand>
</feature>
<proteinExistence type="inferred from homology"/>
<reference evidence="13" key="2">
    <citation type="submission" date="2020-09" db="EMBL/GenBank/DDBJ databases">
        <authorList>
            <person name="Sun Q."/>
            <person name="Zhou Y."/>
        </authorList>
    </citation>
    <scope>NUCLEOTIDE SEQUENCE</scope>
    <source>
        <strain evidence="13">CGMCC 1.12726</strain>
    </source>
</reference>
<evidence type="ECO:0000256" key="4">
    <source>
        <dbReference type="ARBA" id="ARBA00011944"/>
    </source>
</evidence>
<name>A0A917CDP1_9GAMM</name>
<dbReference type="Pfam" id="PF02749">
    <property type="entry name" value="QRPTase_N"/>
    <property type="match status" value="1"/>
</dbReference>
<feature type="binding site" evidence="10">
    <location>
        <begin position="137"/>
        <end position="139"/>
    </location>
    <ligand>
        <name>substrate</name>
    </ligand>
</feature>
<dbReference type="FunFam" id="3.20.20.70:FF:000030">
    <property type="entry name" value="Nicotinate-nucleotide pyrophosphorylase, carboxylating"/>
    <property type="match status" value="1"/>
</dbReference>
<dbReference type="InterPro" id="IPR037128">
    <property type="entry name" value="Quinolinate_PRibosylTase_N_sf"/>
</dbReference>
<dbReference type="GO" id="GO:0005737">
    <property type="term" value="C:cytoplasm"/>
    <property type="evidence" value="ECO:0007669"/>
    <property type="project" value="TreeGrafter"/>
</dbReference>
<dbReference type="InterPro" id="IPR022412">
    <property type="entry name" value="Quinolinate_PRibosylTrfase_N"/>
</dbReference>
<keyword evidence="6 9" id="KW-0328">Glycosyltransferase</keyword>
<comment type="pathway">
    <text evidence="2">Cofactor biosynthesis; NAD(+) biosynthesis; nicotinate D-ribonucleotide from quinolinate: step 1/1.</text>
</comment>
<feature type="binding site" evidence="10">
    <location>
        <begin position="265"/>
        <end position="267"/>
    </location>
    <ligand>
        <name>substrate</name>
    </ligand>
</feature>
<feature type="binding site" evidence="10">
    <location>
        <position position="161"/>
    </location>
    <ligand>
        <name>substrate</name>
    </ligand>
</feature>
<evidence type="ECO:0000259" key="11">
    <source>
        <dbReference type="Pfam" id="PF01729"/>
    </source>
</evidence>
<evidence type="ECO:0000256" key="6">
    <source>
        <dbReference type="ARBA" id="ARBA00022676"/>
    </source>
</evidence>
<dbReference type="SUPFAM" id="SSF54675">
    <property type="entry name" value="Nicotinate/Quinolinate PRTase N-terminal domain-like"/>
    <property type="match status" value="1"/>
</dbReference>
<comment type="function">
    <text evidence="1">Involved in the catabolism of quinolinic acid (QA).</text>
</comment>
<dbReference type="PIRSF" id="PIRSF006250">
    <property type="entry name" value="NadC_ModD"/>
    <property type="match status" value="1"/>
</dbReference>
<dbReference type="AlphaFoldDB" id="A0A917CDP1"/>
<protein>
    <recommendedName>
        <fullName evidence="4">nicotinate-nucleotide diphosphorylase (carboxylating)</fullName>
        <ecNumber evidence="4">2.4.2.19</ecNumber>
    </recommendedName>
    <alternativeName>
        <fullName evidence="8">Quinolinate phosphoribosyltransferase [decarboxylating]</fullName>
    </alternativeName>
</protein>
<dbReference type="NCBIfam" id="TIGR00078">
    <property type="entry name" value="nadC"/>
    <property type="match status" value="1"/>
</dbReference>
<feature type="binding site" evidence="10">
    <location>
        <position position="221"/>
    </location>
    <ligand>
        <name>substrate</name>
    </ligand>
</feature>
<keyword evidence="14" id="KW-1185">Reference proteome</keyword>
<comment type="similarity">
    <text evidence="3 9">Belongs to the NadC/ModD family.</text>
</comment>
<keyword evidence="5" id="KW-0662">Pyridine nucleotide biosynthesis</keyword>
<evidence type="ECO:0000256" key="5">
    <source>
        <dbReference type="ARBA" id="ARBA00022642"/>
    </source>
</evidence>
<evidence type="ECO:0000256" key="3">
    <source>
        <dbReference type="ARBA" id="ARBA00009400"/>
    </source>
</evidence>
<evidence type="ECO:0000256" key="7">
    <source>
        <dbReference type="ARBA" id="ARBA00022679"/>
    </source>
</evidence>
<dbReference type="InterPro" id="IPR013785">
    <property type="entry name" value="Aldolase_TIM"/>
</dbReference>
<evidence type="ECO:0000256" key="9">
    <source>
        <dbReference type="PIRNR" id="PIRNR006250"/>
    </source>
</evidence>
<dbReference type="SUPFAM" id="SSF51690">
    <property type="entry name" value="Nicotinate/Quinolinate PRTase C-terminal domain-like"/>
    <property type="match status" value="1"/>
</dbReference>
<dbReference type="Pfam" id="PF01729">
    <property type="entry name" value="QRPTase_C"/>
    <property type="match status" value="1"/>
</dbReference>
<dbReference type="PANTHER" id="PTHR32179:SF3">
    <property type="entry name" value="NICOTINATE-NUCLEOTIDE PYROPHOSPHORYLASE [CARBOXYLATING]"/>
    <property type="match status" value="1"/>
</dbReference>
<dbReference type="InterPro" id="IPR036068">
    <property type="entry name" value="Nicotinate_pribotase-like_C"/>
</dbReference>
<keyword evidence="7 9" id="KW-0808">Transferase</keyword>
<organism evidence="13 14">
    <name type="scientific">Arenimonas maotaiensis</name>
    <dbReference type="NCBI Taxonomy" id="1446479"/>
    <lineage>
        <taxon>Bacteria</taxon>
        <taxon>Pseudomonadati</taxon>
        <taxon>Pseudomonadota</taxon>
        <taxon>Gammaproteobacteria</taxon>
        <taxon>Lysobacterales</taxon>
        <taxon>Lysobacteraceae</taxon>
        <taxon>Arenimonas</taxon>
    </lineage>
</organism>
<evidence type="ECO:0000313" key="14">
    <source>
        <dbReference type="Proteomes" id="UP000632858"/>
    </source>
</evidence>
<reference evidence="13" key="1">
    <citation type="journal article" date="2014" name="Int. J. Syst. Evol. Microbiol.">
        <title>Complete genome sequence of Corynebacterium casei LMG S-19264T (=DSM 44701T), isolated from a smear-ripened cheese.</title>
        <authorList>
            <consortium name="US DOE Joint Genome Institute (JGI-PGF)"/>
            <person name="Walter F."/>
            <person name="Albersmeier A."/>
            <person name="Kalinowski J."/>
            <person name="Ruckert C."/>
        </authorList>
    </citation>
    <scope>NUCLEOTIDE SEQUENCE</scope>
    <source>
        <strain evidence="13">CGMCC 1.12726</strain>
    </source>
</reference>
<evidence type="ECO:0000256" key="1">
    <source>
        <dbReference type="ARBA" id="ARBA00003237"/>
    </source>
</evidence>
<gene>
    <name evidence="13" type="primary">nadC</name>
    <name evidence="13" type="ORF">GCM10010960_04550</name>
</gene>
<dbReference type="Proteomes" id="UP000632858">
    <property type="component" value="Unassembled WGS sequence"/>
</dbReference>
<feature type="domain" description="Quinolinate phosphoribosyl transferase C-terminal" evidence="11">
    <location>
        <begin position="117"/>
        <end position="280"/>
    </location>
</feature>
<dbReference type="InterPro" id="IPR004393">
    <property type="entry name" value="NadC"/>
</dbReference>
<evidence type="ECO:0000256" key="8">
    <source>
        <dbReference type="ARBA" id="ARBA00033102"/>
    </source>
</evidence>